<gene>
    <name evidence="7" type="ORF">COX64_05040</name>
</gene>
<evidence type="ECO:0000313" key="7">
    <source>
        <dbReference type="EMBL" id="PJA12141.1"/>
    </source>
</evidence>
<keyword evidence="3" id="KW-0028">Amino-acid biosynthesis</keyword>
<dbReference type="AlphaFoldDB" id="A0A2M7W1E6"/>
<comment type="catalytic activity">
    <reaction evidence="4">
        <text>shikimate + NADP(+) = 3-dehydroshikimate + NADPH + H(+)</text>
        <dbReference type="Rhea" id="RHEA:17737"/>
        <dbReference type="ChEBI" id="CHEBI:15378"/>
        <dbReference type="ChEBI" id="CHEBI:16630"/>
        <dbReference type="ChEBI" id="CHEBI:36208"/>
        <dbReference type="ChEBI" id="CHEBI:57783"/>
        <dbReference type="ChEBI" id="CHEBI:58349"/>
        <dbReference type="EC" id="1.1.1.25"/>
    </reaction>
</comment>
<feature type="domain" description="Shikimate dehydrogenase substrate binding N-terminal" evidence="6">
    <location>
        <begin position="17"/>
        <end position="98"/>
    </location>
</feature>
<dbReference type="UniPathway" id="UPA00053">
    <property type="reaction ID" value="UER00087"/>
</dbReference>
<dbReference type="Pfam" id="PF08501">
    <property type="entry name" value="Shikimate_dh_N"/>
    <property type="match status" value="1"/>
</dbReference>
<dbReference type="GO" id="GO:0019632">
    <property type="term" value="P:shikimate metabolic process"/>
    <property type="evidence" value="ECO:0007669"/>
    <property type="project" value="TreeGrafter"/>
</dbReference>
<dbReference type="Gene3D" id="3.40.50.720">
    <property type="entry name" value="NAD(P)-binding Rossmann-like Domain"/>
    <property type="match status" value="1"/>
</dbReference>
<feature type="non-terminal residue" evidence="7">
    <location>
        <position position="221"/>
    </location>
</feature>
<dbReference type="InterPro" id="IPR006151">
    <property type="entry name" value="Shikm_DH/Glu-tRNA_Rdtase"/>
</dbReference>
<protein>
    <recommendedName>
        <fullName evidence="2">shikimate dehydrogenase (NADP(+))</fullName>
        <ecNumber evidence="2">1.1.1.25</ecNumber>
    </recommendedName>
</protein>
<dbReference type="EMBL" id="PFQB01000126">
    <property type="protein sequence ID" value="PJA12141.1"/>
    <property type="molecule type" value="Genomic_DNA"/>
</dbReference>
<dbReference type="SUPFAM" id="SSF51735">
    <property type="entry name" value="NAD(P)-binding Rossmann-fold domains"/>
    <property type="match status" value="1"/>
</dbReference>
<comment type="pathway">
    <text evidence="1">Metabolic intermediate biosynthesis; chorismate biosynthesis; chorismate from D-erythrose 4-phosphate and phosphoenolpyruvate: step 4/7.</text>
</comment>
<dbReference type="Pfam" id="PF01488">
    <property type="entry name" value="Shikimate_DH"/>
    <property type="match status" value="1"/>
</dbReference>
<dbReference type="Proteomes" id="UP000228952">
    <property type="component" value="Unassembled WGS sequence"/>
</dbReference>
<proteinExistence type="predicted"/>
<dbReference type="PANTHER" id="PTHR21089">
    <property type="entry name" value="SHIKIMATE DEHYDROGENASE"/>
    <property type="match status" value="1"/>
</dbReference>
<feature type="domain" description="Quinate/shikimate 5-dehydrogenase/glutamyl-tRNA reductase" evidence="5">
    <location>
        <begin position="121"/>
        <end position="194"/>
    </location>
</feature>
<evidence type="ECO:0000313" key="8">
    <source>
        <dbReference type="Proteomes" id="UP000228952"/>
    </source>
</evidence>
<dbReference type="InterPro" id="IPR046346">
    <property type="entry name" value="Aminoacid_DH-like_N_sf"/>
</dbReference>
<dbReference type="GO" id="GO:0009073">
    <property type="term" value="P:aromatic amino acid family biosynthetic process"/>
    <property type="evidence" value="ECO:0007669"/>
    <property type="project" value="UniProtKB-KW"/>
</dbReference>
<dbReference type="InterPro" id="IPR036291">
    <property type="entry name" value="NAD(P)-bd_dom_sf"/>
</dbReference>
<evidence type="ECO:0000256" key="3">
    <source>
        <dbReference type="ARBA" id="ARBA00023141"/>
    </source>
</evidence>
<dbReference type="EC" id="1.1.1.25" evidence="2"/>
<keyword evidence="3" id="KW-0057">Aromatic amino acid biosynthesis</keyword>
<comment type="caution">
    <text evidence="7">The sequence shown here is derived from an EMBL/GenBank/DDBJ whole genome shotgun (WGS) entry which is preliminary data.</text>
</comment>
<dbReference type="SUPFAM" id="SSF53223">
    <property type="entry name" value="Aminoacid dehydrogenase-like, N-terminal domain"/>
    <property type="match status" value="1"/>
</dbReference>
<dbReference type="PANTHER" id="PTHR21089:SF1">
    <property type="entry name" value="BIFUNCTIONAL 3-DEHYDROQUINATE DEHYDRATASE_SHIKIMATE DEHYDROGENASE, CHLOROPLASTIC"/>
    <property type="match status" value="1"/>
</dbReference>
<dbReference type="Gene3D" id="3.40.50.10860">
    <property type="entry name" value="Leucine Dehydrogenase, chain A, domain 1"/>
    <property type="match status" value="1"/>
</dbReference>
<evidence type="ECO:0000256" key="4">
    <source>
        <dbReference type="ARBA" id="ARBA00049442"/>
    </source>
</evidence>
<dbReference type="InterPro" id="IPR013708">
    <property type="entry name" value="Shikimate_DH-bd_N"/>
</dbReference>
<dbReference type="CDD" id="cd01065">
    <property type="entry name" value="NAD_bind_Shikimate_DH"/>
    <property type="match status" value="1"/>
</dbReference>
<dbReference type="InterPro" id="IPR022893">
    <property type="entry name" value="Shikimate_DH_fam"/>
</dbReference>
<evidence type="ECO:0000256" key="2">
    <source>
        <dbReference type="ARBA" id="ARBA00012962"/>
    </source>
</evidence>
<evidence type="ECO:0000256" key="1">
    <source>
        <dbReference type="ARBA" id="ARBA00004871"/>
    </source>
</evidence>
<sequence length="221" mass="24271">MRNYQFPNQETKLCVTIGHPVNKQKSLFMHNAGYEALGINYLYLVRDIAPERLAEGLRALKEFGVAGISVSMPHKVEILKHLDVQTDAVKAIGACNTVHSVEGKLVGYNSDWIGAIDCLKKKITLRGKKTLVLGAGGAARAIVYGLKEEGARVTVLNRDLEKAKKLGQHFSVEWGSINDSTKYYDYDVIVNATSVGTRKSEECDCYLCRFLGLSVSSGEAT</sequence>
<evidence type="ECO:0000259" key="6">
    <source>
        <dbReference type="Pfam" id="PF08501"/>
    </source>
</evidence>
<dbReference type="GO" id="GO:0009423">
    <property type="term" value="P:chorismate biosynthetic process"/>
    <property type="evidence" value="ECO:0007669"/>
    <property type="project" value="UniProtKB-UniPathway"/>
</dbReference>
<organism evidence="7 8">
    <name type="scientific">Candidatus Dojkabacteria bacterium CG_4_10_14_0_2_um_filter_Dojkabacteria_WS6_41_15</name>
    <dbReference type="NCBI Taxonomy" id="2014249"/>
    <lineage>
        <taxon>Bacteria</taxon>
        <taxon>Candidatus Dojkabacteria</taxon>
    </lineage>
</organism>
<evidence type="ECO:0000259" key="5">
    <source>
        <dbReference type="Pfam" id="PF01488"/>
    </source>
</evidence>
<reference evidence="8" key="1">
    <citation type="submission" date="2017-09" db="EMBL/GenBank/DDBJ databases">
        <title>Depth-based differentiation of microbial function through sediment-hosted aquifers and enrichment of novel symbionts in the deep terrestrial subsurface.</title>
        <authorList>
            <person name="Probst A.J."/>
            <person name="Ladd B."/>
            <person name="Jarett J.K."/>
            <person name="Geller-Mcgrath D.E."/>
            <person name="Sieber C.M.K."/>
            <person name="Emerson J.B."/>
            <person name="Anantharaman K."/>
            <person name="Thomas B.C."/>
            <person name="Malmstrom R."/>
            <person name="Stieglmeier M."/>
            <person name="Klingl A."/>
            <person name="Woyke T."/>
            <person name="Ryan C.M."/>
            <person name="Banfield J.F."/>
        </authorList>
    </citation>
    <scope>NUCLEOTIDE SEQUENCE [LARGE SCALE GENOMIC DNA]</scope>
</reference>
<name>A0A2M7W1E6_9BACT</name>
<accession>A0A2M7W1E6</accession>
<dbReference type="GO" id="GO:0004764">
    <property type="term" value="F:shikimate 3-dehydrogenase (NADP+) activity"/>
    <property type="evidence" value="ECO:0007669"/>
    <property type="project" value="UniProtKB-EC"/>
</dbReference>